<keyword evidence="4" id="KW-0378">Hydrolase</keyword>
<feature type="domain" description="Glycoside hydrolase family 20 catalytic" evidence="5">
    <location>
        <begin position="102"/>
        <end position="250"/>
    </location>
</feature>
<dbReference type="InterPro" id="IPR029018">
    <property type="entry name" value="Hex-like_dom2"/>
</dbReference>
<dbReference type="Gene3D" id="3.20.20.80">
    <property type="entry name" value="Glycosidases"/>
    <property type="match status" value="2"/>
</dbReference>
<dbReference type="EMBL" id="JBHRZH010000023">
    <property type="protein sequence ID" value="MFC3764289.1"/>
    <property type="molecule type" value="Genomic_DNA"/>
</dbReference>
<organism evidence="6 7">
    <name type="scientific">Tenggerimyces flavus</name>
    <dbReference type="NCBI Taxonomy" id="1708749"/>
    <lineage>
        <taxon>Bacteria</taxon>
        <taxon>Bacillati</taxon>
        <taxon>Actinomycetota</taxon>
        <taxon>Actinomycetes</taxon>
        <taxon>Propionibacteriales</taxon>
        <taxon>Nocardioidaceae</taxon>
        <taxon>Tenggerimyces</taxon>
    </lineage>
</organism>
<reference evidence="7" key="1">
    <citation type="journal article" date="2019" name="Int. J. Syst. Evol. Microbiol.">
        <title>The Global Catalogue of Microorganisms (GCM) 10K type strain sequencing project: providing services to taxonomists for standard genome sequencing and annotation.</title>
        <authorList>
            <consortium name="The Broad Institute Genomics Platform"/>
            <consortium name="The Broad Institute Genome Sequencing Center for Infectious Disease"/>
            <person name="Wu L."/>
            <person name="Ma J."/>
        </authorList>
    </citation>
    <scope>NUCLEOTIDE SEQUENCE [LARGE SCALE GENOMIC DNA]</scope>
    <source>
        <strain evidence="7">CGMCC 4.7241</strain>
    </source>
</reference>
<evidence type="ECO:0000313" key="7">
    <source>
        <dbReference type="Proteomes" id="UP001595699"/>
    </source>
</evidence>
<dbReference type="InterPro" id="IPR015883">
    <property type="entry name" value="Glyco_hydro_20_cat"/>
</dbReference>
<proteinExistence type="inferred from homology"/>
<dbReference type="Pfam" id="PF00728">
    <property type="entry name" value="Glyco_hydro_20"/>
    <property type="match status" value="2"/>
</dbReference>
<comment type="caution">
    <text evidence="6">The sequence shown here is derived from an EMBL/GenBank/DDBJ whole genome shotgun (WGS) entry which is preliminary data.</text>
</comment>
<sequence length="475" mass="52401">MVEIVPAPVVAEVGEGRLHDPPVEVVLRDFTPDELRVLPTTLGRRADLGDPQGERYGLTAADGRVEVFAPTAEGIFRGLTTLRQLDRDGVVPAVRVLDGPRFAWRGLSLDTSRRFFPPDEVRQVIELLALYKANVLHLHLTDSEGWRIQIDAWPKLTGADGFYTKDEYLALVAYAAERFVTIVPEIDLPGHTGAVFEAYPELAAEGVDGNPFLTYLHPDHPQVAGFVKDVLTELAALTPGAYLHLGGDETFGMPEELYERFMALVRPYVPALGKQLVVWQEATRSGALEAGDLVQYWLEFAGPLPTELPTEPITLPDGKTIEPETLVAMLQVLPKSQGDIDRAMALGNDVIVSLSTKAYLDTPYAEPEADPRLGMPFYPRQTVAEFYDWDPATVHPRLPESSIAGVEAALWCESVKSFADAMHLILPRLPGIAERAWSPTGGTWETYAPRLAAQVPLWDSQNWPYFRSPSIGSID</sequence>
<name>A0ABV7YJX2_9ACTN</name>
<dbReference type="RefSeq" id="WP_205115162.1">
    <property type="nucleotide sequence ID" value="NZ_JAFBCM010000001.1"/>
</dbReference>
<protein>
    <recommendedName>
        <fullName evidence="3">beta-N-acetylhexosaminidase</fullName>
        <ecNumber evidence="3">3.2.1.52</ecNumber>
    </recommendedName>
</protein>
<evidence type="ECO:0000256" key="3">
    <source>
        <dbReference type="ARBA" id="ARBA00012663"/>
    </source>
</evidence>
<dbReference type="PRINTS" id="PR00738">
    <property type="entry name" value="GLHYDRLASE20"/>
</dbReference>
<evidence type="ECO:0000256" key="2">
    <source>
        <dbReference type="ARBA" id="ARBA00006285"/>
    </source>
</evidence>
<dbReference type="Gene3D" id="3.30.379.10">
    <property type="entry name" value="Chitobiase/beta-hexosaminidase domain 2-like"/>
    <property type="match status" value="1"/>
</dbReference>
<keyword evidence="7" id="KW-1185">Reference proteome</keyword>
<dbReference type="PANTHER" id="PTHR22600:SF57">
    <property type="entry name" value="BETA-N-ACETYLHEXOSAMINIDASE"/>
    <property type="match status" value="1"/>
</dbReference>
<dbReference type="InterPro" id="IPR025705">
    <property type="entry name" value="Beta_hexosaminidase_sua/sub"/>
</dbReference>
<dbReference type="Proteomes" id="UP001595699">
    <property type="component" value="Unassembled WGS sequence"/>
</dbReference>
<dbReference type="SUPFAM" id="SSF51445">
    <property type="entry name" value="(Trans)glycosidases"/>
    <property type="match status" value="1"/>
</dbReference>
<dbReference type="InterPro" id="IPR017853">
    <property type="entry name" value="GH"/>
</dbReference>
<feature type="domain" description="Glycoside hydrolase family 20 catalytic" evidence="5">
    <location>
        <begin position="337"/>
        <end position="439"/>
    </location>
</feature>
<dbReference type="SUPFAM" id="SSF55545">
    <property type="entry name" value="beta-N-acetylhexosaminidase-like domain"/>
    <property type="match status" value="1"/>
</dbReference>
<comment type="catalytic activity">
    <reaction evidence="1">
        <text>Hydrolysis of terminal non-reducing N-acetyl-D-hexosamine residues in N-acetyl-beta-D-hexosaminides.</text>
        <dbReference type="EC" id="3.2.1.52"/>
    </reaction>
</comment>
<evidence type="ECO:0000256" key="4">
    <source>
        <dbReference type="ARBA" id="ARBA00022801"/>
    </source>
</evidence>
<dbReference type="PANTHER" id="PTHR22600">
    <property type="entry name" value="BETA-HEXOSAMINIDASE"/>
    <property type="match status" value="1"/>
</dbReference>
<dbReference type="EC" id="3.2.1.52" evidence="3"/>
<evidence type="ECO:0000313" key="6">
    <source>
        <dbReference type="EMBL" id="MFC3764289.1"/>
    </source>
</evidence>
<accession>A0ABV7YJX2</accession>
<evidence type="ECO:0000256" key="1">
    <source>
        <dbReference type="ARBA" id="ARBA00001231"/>
    </source>
</evidence>
<comment type="similarity">
    <text evidence="2">Belongs to the glycosyl hydrolase 20 family.</text>
</comment>
<gene>
    <name evidence="6" type="ORF">ACFOUW_25865</name>
</gene>
<evidence type="ECO:0000259" key="5">
    <source>
        <dbReference type="Pfam" id="PF00728"/>
    </source>
</evidence>